<accession>A0A0C3BTB8</accession>
<evidence type="ECO:0000313" key="1">
    <source>
        <dbReference type="EMBL" id="KIM39915.1"/>
    </source>
</evidence>
<name>A0A0C3BTB8_HEBCY</name>
<dbReference type="SUPFAM" id="SSF52047">
    <property type="entry name" value="RNI-like"/>
    <property type="match status" value="1"/>
</dbReference>
<organism evidence="1 2">
    <name type="scientific">Hebeloma cylindrosporum</name>
    <dbReference type="NCBI Taxonomy" id="76867"/>
    <lineage>
        <taxon>Eukaryota</taxon>
        <taxon>Fungi</taxon>
        <taxon>Dikarya</taxon>
        <taxon>Basidiomycota</taxon>
        <taxon>Agaricomycotina</taxon>
        <taxon>Agaricomycetes</taxon>
        <taxon>Agaricomycetidae</taxon>
        <taxon>Agaricales</taxon>
        <taxon>Agaricineae</taxon>
        <taxon>Hymenogastraceae</taxon>
        <taxon>Hebeloma</taxon>
    </lineage>
</organism>
<keyword evidence="2" id="KW-1185">Reference proteome</keyword>
<dbReference type="Proteomes" id="UP000053424">
    <property type="component" value="Unassembled WGS sequence"/>
</dbReference>
<dbReference type="EMBL" id="KN831784">
    <property type="protein sequence ID" value="KIM39915.1"/>
    <property type="molecule type" value="Genomic_DNA"/>
</dbReference>
<evidence type="ECO:0000313" key="2">
    <source>
        <dbReference type="Proteomes" id="UP000053424"/>
    </source>
</evidence>
<protein>
    <recommendedName>
        <fullName evidence="3">F-box domain-containing protein</fullName>
    </recommendedName>
</protein>
<dbReference type="HOGENOM" id="CLU_028894_1_0_1"/>
<reference evidence="2" key="2">
    <citation type="submission" date="2015-01" db="EMBL/GenBank/DDBJ databases">
        <title>Evolutionary Origins and Diversification of the Mycorrhizal Mutualists.</title>
        <authorList>
            <consortium name="DOE Joint Genome Institute"/>
            <consortium name="Mycorrhizal Genomics Consortium"/>
            <person name="Kohler A."/>
            <person name="Kuo A."/>
            <person name="Nagy L.G."/>
            <person name="Floudas D."/>
            <person name="Copeland A."/>
            <person name="Barry K.W."/>
            <person name="Cichocki N."/>
            <person name="Veneault-Fourrey C."/>
            <person name="LaButti K."/>
            <person name="Lindquist E.A."/>
            <person name="Lipzen A."/>
            <person name="Lundell T."/>
            <person name="Morin E."/>
            <person name="Murat C."/>
            <person name="Riley R."/>
            <person name="Ohm R."/>
            <person name="Sun H."/>
            <person name="Tunlid A."/>
            <person name="Henrissat B."/>
            <person name="Grigoriev I.V."/>
            <person name="Hibbett D.S."/>
            <person name="Martin F."/>
        </authorList>
    </citation>
    <scope>NUCLEOTIDE SEQUENCE [LARGE SCALE GENOMIC DNA]</scope>
    <source>
        <strain evidence="2">h7</strain>
    </source>
</reference>
<dbReference type="OrthoDB" id="3071584at2759"/>
<sequence>MVNFPPEIWLNVALFVCDNELRNLLGVNSVFFDIAINLRWKDVDLMTRNTSQAMHVLSRLSDPFIGNRLRSLTLRLTHVKQRSPRLDNANVGHPHQQFYSTFRRVFKVLRRDTQGPGSSVSSSPKFSEVMDALIACSPNFCNIQQLRIDSWDLPPSYDIQPLFKSFWSSFGSNLHQLSLGGNLEGYKLLIETDPILPSLIDLQVEFTNNVFRVDQDTDAATLVDIVAPFINRLSHHIKFLKKWSWAALDLSDFFLRLTAFPRVERLSVRMAFNIAFQQNASGLKTLLSASSGSLQRLDLRLNPSGWPINPIREESLGQWLSSCVADDKCFSHLHALDIYPTIIPVSLDVLLTFIERSSSTLKELLVRDRYLQQTEARNVIDAASQCPNLVSLRFNLMRLDIGLLDHLARKLPNLTHLWIALEEVLSNREVGGLGHAFFEDLKGRSYPHWKLRDISIWQGGQEIEHDAMLAFARNIPSVTSLFLRGHMRSL</sequence>
<dbReference type="AlphaFoldDB" id="A0A0C3BTB8"/>
<dbReference type="InterPro" id="IPR032675">
    <property type="entry name" value="LRR_dom_sf"/>
</dbReference>
<proteinExistence type="predicted"/>
<dbReference type="Gene3D" id="3.80.10.10">
    <property type="entry name" value="Ribonuclease Inhibitor"/>
    <property type="match status" value="1"/>
</dbReference>
<evidence type="ECO:0008006" key="3">
    <source>
        <dbReference type="Google" id="ProtNLM"/>
    </source>
</evidence>
<reference evidence="1 2" key="1">
    <citation type="submission" date="2014-04" db="EMBL/GenBank/DDBJ databases">
        <authorList>
            <consortium name="DOE Joint Genome Institute"/>
            <person name="Kuo A."/>
            <person name="Gay G."/>
            <person name="Dore J."/>
            <person name="Kohler A."/>
            <person name="Nagy L.G."/>
            <person name="Floudas D."/>
            <person name="Copeland A."/>
            <person name="Barry K.W."/>
            <person name="Cichocki N."/>
            <person name="Veneault-Fourrey C."/>
            <person name="LaButti K."/>
            <person name="Lindquist E.A."/>
            <person name="Lipzen A."/>
            <person name="Lundell T."/>
            <person name="Morin E."/>
            <person name="Murat C."/>
            <person name="Sun H."/>
            <person name="Tunlid A."/>
            <person name="Henrissat B."/>
            <person name="Grigoriev I.V."/>
            <person name="Hibbett D.S."/>
            <person name="Martin F."/>
            <person name="Nordberg H.P."/>
            <person name="Cantor M.N."/>
            <person name="Hua S.X."/>
        </authorList>
    </citation>
    <scope>NUCLEOTIDE SEQUENCE [LARGE SCALE GENOMIC DNA]</scope>
    <source>
        <strain evidence="2">h7</strain>
    </source>
</reference>
<gene>
    <name evidence="1" type="ORF">M413DRAFT_187510</name>
</gene>